<dbReference type="GO" id="GO:1990909">
    <property type="term" value="C:Wnt signalosome"/>
    <property type="evidence" value="ECO:0007669"/>
    <property type="project" value="Ensembl"/>
</dbReference>
<dbReference type="GO" id="GO:2000300">
    <property type="term" value="P:regulation of synaptic vesicle exocytosis"/>
    <property type="evidence" value="ECO:0007669"/>
    <property type="project" value="Ensembl"/>
</dbReference>
<dbReference type="GO" id="GO:0003151">
    <property type="term" value="P:outflow tract morphogenesis"/>
    <property type="evidence" value="ECO:0007669"/>
    <property type="project" value="Ensembl"/>
</dbReference>
<dbReference type="GO" id="GO:0035176">
    <property type="term" value="P:social behavior"/>
    <property type="evidence" value="ECO:0007669"/>
    <property type="project" value="Ensembl"/>
</dbReference>
<dbReference type="GO" id="GO:0090103">
    <property type="term" value="P:cochlea morphogenesis"/>
    <property type="evidence" value="ECO:0007669"/>
    <property type="project" value="Ensembl"/>
</dbReference>
<dbReference type="GO" id="GO:0042802">
    <property type="term" value="F:identical protein binding"/>
    <property type="evidence" value="ECO:0007669"/>
    <property type="project" value="Ensembl"/>
</dbReference>
<feature type="compositionally biased region" description="Low complexity" evidence="7">
    <location>
        <begin position="606"/>
        <end position="635"/>
    </location>
</feature>
<dbReference type="GO" id="GO:0030426">
    <property type="term" value="C:growth cone"/>
    <property type="evidence" value="ECO:0007669"/>
    <property type="project" value="Ensembl"/>
</dbReference>
<dbReference type="Pfam" id="PF00595">
    <property type="entry name" value="PDZ"/>
    <property type="match status" value="1"/>
</dbReference>
<comment type="subcellular location">
    <subcellularLocation>
        <location evidence="1">Cytoplasm</location>
    </subcellularLocation>
</comment>
<evidence type="ECO:0000313" key="12">
    <source>
        <dbReference type="Proteomes" id="UP000233020"/>
    </source>
</evidence>
<name>A0A2K5DQQ3_AOTNA</name>
<dbReference type="GO" id="GO:0060134">
    <property type="term" value="P:prepulse inhibition"/>
    <property type="evidence" value="ECO:0007669"/>
    <property type="project" value="Ensembl"/>
</dbReference>
<dbReference type="AlphaFoldDB" id="A0A2K5DQQ3"/>
<evidence type="ECO:0000259" key="8">
    <source>
        <dbReference type="PROSITE" id="PS50106"/>
    </source>
</evidence>
<dbReference type="PRINTS" id="PR01760">
    <property type="entry name" value="DISHEVELLED"/>
</dbReference>
<dbReference type="InterPro" id="IPR015506">
    <property type="entry name" value="Dsh/Dvl-rel"/>
</dbReference>
<dbReference type="GO" id="GO:0016079">
    <property type="term" value="P:synaptic vesicle exocytosis"/>
    <property type="evidence" value="ECO:0007669"/>
    <property type="project" value="Ensembl"/>
</dbReference>
<dbReference type="InterPro" id="IPR036388">
    <property type="entry name" value="WH-like_DNA-bd_sf"/>
</dbReference>
<dbReference type="GO" id="GO:0022007">
    <property type="term" value="P:convergent extension involved in neural plate elongation"/>
    <property type="evidence" value="ECO:0007669"/>
    <property type="project" value="Ensembl"/>
</dbReference>
<dbReference type="InterPro" id="IPR029071">
    <property type="entry name" value="Ubiquitin-like_domsf"/>
</dbReference>
<dbReference type="GO" id="GO:0016328">
    <property type="term" value="C:lateral plasma membrane"/>
    <property type="evidence" value="ECO:0007669"/>
    <property type="project" value="Ensembl"/>
</dbReference>
<dbReference type="SUPFAM" id="SSF50156">
    <property type="entry name" value="PDZ domain-like"/>
    <property type="match status" value="1"/>
</dbReference>
<dbReference type="GO" id="GO:0019901">
    <property type="term" value="F:protein kinase binding"/>
    <property type="evidence" value="ECO:0007669"/>
    <property type="project" value="Ensembl"/>
</dbReference>
<dbReference type="GO" id="GO:0008013">
    <property type="term" value="F:beta-catenin binding"/>
    <property type="evidence" value="ECO:0007669"/>
    <property type="project" value="Ensembl"/>
</dbReference>
<feature type="region of interest" description="Disordered" evidence="7">
    <location>
        <begin position="606"/>
        <end position="719"/>
    </location>
</feature>
<dbReference type="GO" id="GO:0035556">
    <property type="term" value="P:intracellular signal transduction"/>
    <property type="evidence" value="ECO:0007669"/>
    <property type="project" value="InterPro"/>
</dbReference>
<dbReference type="Pfam" id="PF12316">
    <property type="entry name" value="Dsh_C"/>
    <property type="match status" value="1"/>
</dbReference>
<dbReference type="GO" id="GO:0010976">
    <property type="term" value="P:positive regulation of neuron projection development"/>
    <property type="evidence" value="ECO:0007669"/>
    <property type="project" value="Ensembl"/>
</dbReference>
<dbReference type="GO" id="GO:0032436">
    <property type="term" value="P:positive regulation of proteasomal ubiquitin-dependent protein catabolic process"/>
    <property type="evidence" value="ECO:0007669"/>
    <property type="project" value="Ensembl"/>
</dbReference>
<dbReference type="Gene3D" id="2.40.240.130">
    <property type="match status" value="1"/>
</dbReference>
<evidence type="ECO:0000256" key="2">
    <source>
        <dbReference type="ARBA" id="ARBA00008735"/>
    </source>
</evidence>
<accession>A0A2K5DQQ3</accession>
<dbReference type="SMART" id="SM00049">
    <property type="entry name" value="DEP"/>
    <property type="match status" value="1"/>
</dbReference>
<dbReference type="GO" id="GO:0035372">
    <property type="term" value="P:protein localization to microtubule"/>
    <property type="evidence" value="ECO:0007669"/>
    <property type="project" value="Ensembl"/>
</dbReference>
<dbReference type="GO" id="GO:0001947">
    <property type="term" value="P:heart looping"/>
    <property type="evidence" value="ECO:0007669"/>
    <property type="project" value="Ensembl"/>
</dbReference>
<protein>
    <submittedName>
        <fullName evidence="11">Dishevelled segment polarity protein 1</fullName>
    </submittedName>
</protein>
<feature type="compositionally biased region" description="Low complexity" evidence="7">
    <location>
        <begin position="177"/>
        <end position="192"/>
    </location>
</feature>
<dbReference type="GO" id="GO:0007411">
    <property type="term" value="P:axon guidance"/>
    <property type="evidence" value="ECO:0007669"/>
    <property type="project" value="Ensembl"/>
</dbReference>
<feature type="compositionally biased region" description="Basic residues" evidence="7">
    <location>
        <begin position="142"/>
        <end position="151"/>
    </location>
</feature>
<dbReference type="GO" id="GO:0060071">
    <property type="term" value="P:Wnt signaling pathway, planar cell polarity pathway"/>
    <property type="evidence" value="ECO:0007669"/>
    <property type="project" value="Ensembl"/>
</dbReference>
<dbReference type="PANTHER" id="PTHR10878">
    <property type="entry name" value="SEGMENT POLARITY PROTEIN DISHEVELLED"/>
    <property type="match status" value="1"/>
</dbReference>
<dbReference type="InterPro" id="IPR001478">
    <property type="entry name" value="PDZ"/>
</dbReference>
<dbReference type="GO" id="GO:0034504">
    <property type="term" value="P:protein localization to nucleus"/>
    <property type="evidence" value="ECO:0007669"/>
    <property type="project" value="Ensembl"/>
</dbReference>
<evidence type="ECO:0000256" key="1">
    <source>
        <dbReference type="ARBA" id="ARBA00004496"/>
    </source>
</evidence>
<dbReference type="SMART" id="SM00021">
    <property type="entry name" value="DAX"/>
    <property type="match status" value="1"/>
</dbReference>
<dbReference type="InterPro" id="IPR000591">
    <property type="entry name" value="DEP_dom"/>
</dbReference>
<evidence type="ECO:0000313" key="11">
    <source>
        <dbReference type="Ensembl" id="ENSANAP00000023283.1"/>
    </source>
</evidence>
<dbReference type="FunFam" id="1.10.10.10:FF:000040">
    <property type="entry name" value="segment polarity protein dishevelled homolog DVL-3"/>
    <property type="match status" value="1"/>
</dbReference>
<dbReference type="InterPro" id="IPR038207">
    <property type="entry name" value="DIX_dom_sf"/>
</dbReference>
<dbReference type="CDD" id="cd06717">
    <property type="entry name" value="PDZ_Dishevelled-like"/>
    <property type="match status" value="1"/>
</dbReference>
<keyword evidence="4" id="KW-0963">Cytoplasm</keyword>
<feature type="region of interest" description="Disordered" evidence="7">
    <location>
        <begin position="260"/>
        <end position="290"/>
    </location>
</feature>
<dbReference type="GO" id="GO:0045944">
    <property type="term" value="P:positive regulation of transcription by RNA polymerase II"/>
    <property type="evidence" value="ECO:0007669"/>
    <property type="project" value="Ensembl"/>
</dbReference>
<dbReference type="PANTHER" id="PTHR10878:SF5">
    <property type="entry name" value="SEGMENT POLARITY PROTEIN DISHEVELLED HOMOLOG DVL-1-RELATED"/>
    <property type="match status" value="1"/>
</dbReference>
<feature type="compositionally biased region" description="Polar residues" evidence="7">
    <location>
        <begin position="680"/>
        <end position="691"/>
    </location>
</feature>
<dbReference type="GO" id="GO:0060070">
    <property type="term" value="P:canonical Wnt signaling pathway"/>
    <property type="evidence" value="ECO:0007669"/>
    <property type="project" value="Ensembl"/>
</dbReference>
<dbReference type="GO" id="GO:0099054">
    <property type="term" value="P:presynapse assembly"/>
    <property type="evidence" value="ECO:0007669"/>
    <property type="project" value="Ensembl"/>
</dbReference>
<dbReference type="GO" id="GO:0021915">
    <property type="term" value="P:neural tube development"/>
    <property type="evidence" value="ECO:0007669"/>
    <property type="project" value="Ensembl"/>
</dbReference>
<dbReference type="GO" id="GO:0005829">
    <property type="term" value="C:cytosol"/>
    <property type="evidence" value="ECO:0007669"/>
    <property type="project" value="Ensembl"/>
</dbReference>
<dbReference type="GO" id="GO:0014069">
    <property type="term" value="C:postsynaptic density"/>
    <property type="evidence" value="ECO:0007669"/>
    <property type="project" value="Ensembl"/>
</dbReference>
<dbReference type="SUPFAM" id="SSF46785">
    <property type="entry name" value="Winged helix' DNA-binding domain"/>
    <property type="match status" value="1"/>
</dbReference>
<dbReference type="InterPro" id="IPR036390">
    <property type="entry name" value="WH_DNA-bd_sf"/>
</dbReference>
<dbReference type="PROSITE" id="PS50106">
    <property type="entry name" value="PDZ"/>
    <property type="match status" value="1"/>
</dbReference>
<dbReference type="Pfam" id="PF00778">
    <property type="entry name" value="DIX"/>
    <property type="match status" value="1"/>
</dbReference>
<reference evidence="11" key="1">
    <citation type="submission" date="2025-08" db="UniProtKB">
        <authorList>
            <consortium name="Ensembl"/>
        </authorList>
    </citation>
    <scope>IDENTIFICATION</scope>
</reference>
<dbReference type="InterPro" id="IPR008339">
    <property type="entry name" value="Dishevelled_fam"/>
</dbReference>
<dbReference type="Pfam" id="PF02377">
    <property type="entry name" value="Dishevelled"/>
    <property type="match status" value="1"/>
</dbReference>
<evidence type="ECO:0000259" key="10">
    <source>
        <dbReference type="PROSITE" id="PS50841"/>
    </source>
</evidence>
<dbReference type="FunFam" id="2.30.42.10:FF:000014">
    <property type="entry name" value="Segment polarity protein dishevelled homolog DVL-3"/>
    <property type="match status" value="1"/>
</dbReference>
<evidence type="ECO:0000256" key="3">
    <source>
        <dbReference type="ARBA" id="ARBA00022473"/>
    </source>
</evidence>
<dbReference type="Ensembl" id="ENSANAT00000041190.1">
    <property type="protein sequence ID" value="ENSANAP00000023283.1"/>
    <property type="gene ID" value="ENSANAG00000029308.1"/>
</dbReference>
<evidence type="ECO:0000259" key="9">
    <source>
        <dbReference type="PROSITE" id="PS50186"/>
    </source>
</evidence>
<dbReference type="GO" id="GO:0048813">
    <property type="term" value="P:dendrite morphogenesis"/>
    <property type="evidence" value="ECO:0007669"/>
    <property type="project" value="Ensembl"/>
</dbReference>
<dbReference type="PROSITE" id="PS50186">
    <property type="entry name" value="DEP"/>
    <property type="match status" value="1"/>
</dbReference>
<dbReference type="GO" id="GO:0050821">
    <property type="term" value="P:protein stabilization"/>
    <property type="evidence" value="ECO:0007669"/>
    <property type="project" value="Ensembl"/>
</dbReference>
<dbReference type="GO" id="GO:0098793">
    <property type="term" value="C:presynapse"/>
    <property type="evidence" value="ECO:0007669"/>
    <property type="project" value="Ensembl"/>
</dbReference>
<keyword evidence="5 6" id="KW-0879">Wnt signaling pathway</keyword>
<dbReference type="GO" id="GO:0099175">
    <property type="term" value="P:regulation of postsynapse organization"/>
    <property type="evidence" value="ECO:0007669"/>
    <property type="project" value="Ensembl"/>
</dbReference>
<comment type="similarity">
    <text evidence="2">Belongs to the DSH family.</text>
</comment>
<dbReference type="GO" id="GO:0071340">
    <property type="term" value="P:skeletal muscle acetylcholine-gated channel clustering"/>
    <property type="evidence" value="ECO:0007669"/>
    <property type="project" value="Ensembl"/>
</dbReference>
<evidence type="ECO:0000256" key="6">
    <source>
        <dbReference type="PROSITE-ProRule" id="PRU00069"/>
    </source>
</evidence>
<dbReference type="GO" id="GO:0048668">
    <property type="term" value="P:collateral sprouting"/>
    <property type="evidence" value="ECO:0007669"/>
    <property type="project" value="Ensembl"/>
</dbReference>
<dbReference type="InterPro" id="IPR036034">
    <property type="entry name" value="PDZ_sf"/>
</dbReference>
<keyword evidence="12" id="KW-1185">Reference proteome</keyword>
<dbReference type="SUPFAM" id="SSF54236">
    <property type="entry name" value="Ubiquitin-like"/>
    <property type="match status" value="1"/>
</dbReference>
<dbReference type="InterPro" id="IPR024580">
    <property type="entry name" value="Dishevelled_C-dom"/>
</dbReference>
<keyword evidence="3" id="KW-0217">Developmental protein</keyword>
<dbReference type="GO" id="GO:0005109">
    <property type="term" value="F:frizzled binding"/>
    <property type="evidence" value="ECO:0007669"/>
    <property type="project" value="Ensembl"/>
</dbReference>
<feature type="domain" description="DEP" evidence="9">
    <location>
        <begin position="480"/>
        <end position="554"/>
    </location>
</feature>
<dbReference type="Gene3D" id="2.30.42.10">
    <property type="match status" value="1"/>
</dbReference>
<dbReference type="GO" id="GO:0098992">
    <property type="term" value="C:neuronal dense core vesicle"/>
    <property type="evidence" value="ECO:0007669"/>
    <property type="project" value="Ensembl"/>
</dbReference>
<evidence type="ECO:0000256" key="5">
    <source>
        <dbReference type="ARBA" id="ARBA00022687"/>
    </source>
</evidence>
<dbReference type="GO" id="GO:0098978">
    <property type="term" value="C:glutamatergic synapse"/>
    <property type="evidence" value="ECO:0007669"/>
    <property type="project" value="Ensembl"/>
</dbReference>
<dbReference type="GO" id="GO:0030136">
    <property type="term" value="C:clathrin-coated vesicle"/>
    <property type="evidence" value="ECO:0007669"/>
    <property type="project" value="Ensembl"/>
</dbReference>
<dbReference type="Pfam" id="PF00610">
    <property type="entry name" value="DEP"/>
    <property type="match status" value="1"/>
</dbReference>
<dbReference type="InterPro" id="IPR003351">
    <property type="entry name" value="Dishevelled_protein_dom"/>
</dbReference>
<feature type="domain" description="DIX" evidence="10">
    <location>
        <begin position="1"/>
        <end position="85"/>
    </location>
</feature>
<sequence>MAETKIIYHMDEEETPYLVKLPVAPERVTLADFKGVLSNRPVHAYKFFFKSMDQDFGVVKEEILDDNAKLPCFNGRVVSWLVLAEGAHSDAGSQGTDSHTDLPPPLERTGGIGDSRPPSFHPNVASSRDGMDNETGTESMVSHRRERARRRNREEAARTNGHPRGDRRRDVGPPPDSTSTALSSELESSSFVDSDEDGSTSRLSSSTEQSTSSRLIRKHKRRRRKQRLRQTDRVGGGAGWGRVCGGEGGVGQPCAPHTLPTPVHRPPPSAALRTPPCLSTSSPSRSTWVRPRGEGWGAGAGPRPWLTVFPAERHHFLGISIVGQSNDRGDGGIYIGSIMKGGAVAADGRIEPGDMLLQVNDVNFENMSNDDAVRVLREIVSQTGPISLTVAKCWDPTPRSYFTVPRADPVRPIDPAAWLSHTAALTGALPRYGTSPCSSAVTRTSSSSLTSSVPGAPQLEEAPLTVKSDMGAVVRVMQLPDSGLEIRDRMWLKITIANAVIGADVVDWLYTHVEGFKERREARKYASSLLKHGFLRHTVNKITFSEQCYYVFGDLCSNLAALNLSSGSGGASDQDTLAPLPHPTAPWPLGQGYPYQYPGPPPCFPPAYQDPGFSYGSGSTGSQQSEGSKSSGSTRSSRRAPGREKERRAAGAGGSGSESDHTAPSGAGSSWRECPAGQLSRGSSPRSQASATAPGLPTPHPVTKAYTVVGGPPGGPPVRELAAVPPELTGSRQSFQKAMGNPCEFFVDIM</sequence>
<feature type="compositionally biased region" description="Low complexity" evidence="7">
    <location>
        <begin position="200"/>
        <end position="214"/>
    </location>
</feature>
<reference evidence="11" key="2">
    <citation type="submission" date="2025-09" db="UniProtKB">
        <authorList>
            <consortium name="Ensembl"/>
        </authorList>
    </citation>
    <scope>IDENTIFICATION</scope>
</reference>
<feature type="compositionally biased region" description="Polar residues" evidence="7">
    <location>
        <begin position="277"/>
        <end position="287"/>
    </location>
</feature>
<feature type="compositionally biased region" description="Basic residues" evidence="7">
    <location>
        <begin position="215"/>
        <end position="228"/>
    </location>
</feature>
<dbReference type="InterPro" id="IPR001158">
    <property type="entry name" value="DIX"/>
</dbReference>
<dbReference type="PROSITE" id="PS50841">
    <property type="entry name" value="DIX"/>
    <property type="match status" value="1"/>
</dbReference>
<dbReference type="CDD" id="cd04438">
    <property type="entry name" value="DEP_dishevelled"/>
    <property type="match status" value="1"/>
</dbReference>
<evidence type="ECO:0000256" key="4">
    <source>
        <dbReference type="ARBA" id="ARBA00022490"/>
    </source>
</evidence>
<dbReference type="GO" id="GO:0048675">
    <property type="term" value="P:axon extension"/>
    <property type="evidence" value="ECO:0007669"/>
    <property type="project" value="Ensembl"/>
</dbReference>
<dbReference type="Proteomes" id="UP000233020">
    <property type="component" value="Unplaced"/>
</dbReference>
<gene>
    <name evidence="11" type="primary">DVL1</name>
</gene>
<dbReference type="GO" id="GO:0098685">
    <property type="term" value="C:Schaffer collateral - CA1 synapse"/>
    <property type="evidence" value="ECO:0007669"/>
    <property type="project" value="Ensembl"/>
</dbReference>
<dbReference type="GO" id="GO:0032880">
    <property type="term" value="P:regulation of protein localization"/>
    <property type="evidence" value="ECO:0007669"/>
    <property type="project" value="Ensembl"/>
</dbReference>
<dbReference type="Gene3D" id="1.10.10.10">
    <property type="entry name" value="Winged helix-like DNA-binding domain superfamily/Winged helix DNA-binding domain"/>
    <property type="match status" value="1"/>
</dbReference>
<dbReference type="GeneTree" id="ENSGT00950000182903"/>
<dbReference type="SMART" id="SM00228">
    <property type="entry name" value="PDZ"/>
    <property type="match status" value="1"/>
</dbReference>
<dbReference type="GO" id="GO:0015630">
    <property type="term" value="C:microtubule cytoskeleton"/>
    <property type="evidence" value="ECO:0007669"/>
    <property type="project" value="Ensembl"/>
</dbReference>
<feature type="region of interest" description="Disordered" evidence="7">
    <location>
        <begin position="89"/>
        <end position="240"/>
    </location>
</feature>
<dbReference type="STRING" id="37293.ENSANAP00000023283"/>
<dbReference type="GO" id="GO:0031122">
    <property type="term" value="P:cytoplasmic microtubule organization"/>
    <property type="evidence" value="ECO:0007669"/>
    <property type="project" value="Ensembl"/>
</dbReference>
<evidence type="ECO:0000256" key="7">
    <source>
        <dbReference type="SAM" id="MobiDB-lite"/>
    </source>
</evidence>
<organism evidence="11 12">
    <name type="scientific">Aotus nancymaae</name>
    <name type="common">Ma's night monkey</name>
    <dbReference type="NCBI Taxonomy" id="37293"/>
    <lineage>
        <taxon>Eukaryota</taxon>
        <taxon>Metazoa</taxon>
        <taxon>Chordata</taxon>
        <taxon>Craniata</taxon>
        <taxon>Vertebrata</taxon>
        <taxon>Euteleostomi</taxon>
        <taxon>Mammalia</taxon>
        <taxon>Eutheria</taxon>
        <taxon>Euarchontoglires</taxon>
        <taxon>Primates</taxon>
        <taxon>Haplorrhini</taxon>
        <taxon>Platyrrhini</taxon>
        <taxon>Aotidae</taxon>
        <taxon>Aotus</taxon>
    </lineage>
</organism>
<feature type="domain" description="PDZ" evidence="8">
    <location>
        <begin position="305"/>
        <end position="378"/>
    </location>
</feature>
<dbReference type="FunFam" id="2.40.240.130:FF:000001">
    <property type="entry name" value="Segment polarity protein dishevelled homolog DVL-1"/>
    <property type="match status" value="1"/>
</dbReference>
<proteinExistence type="inferred from homology"/>
<feature type="compositionally biased region" description="Basic and acidic residues" evidence="7">
    <location>
        <begin position="152"/>
        <end position="171"/>
    </location>
</feature>
<dbReference type="PRINTS" id="PR01761">
    <property type="entry name" value="DISHEVELLED1"/>
</dbReference>